<dbReference type="GO" id="GO:0007156">
    <property type="term" value="P:homophilic cell adhesion via plasma membrane adhesion molecules"/>
    <property type="evidence" value="ECO:0007669"/>
    <property type="project" value="TreeGrafter"/>
</dbReference>
<dbReference type="SUPFAM" id="SSF48726">
    <property type="entry name" value="Immunoglobulin"/>
    <property type="match status" value="2"/>
</dbReference>
<comment type="caution">
    <text evidence="3">The sequence shown here is derived from an EMBL/GenBank/DDBJ whole genome shotgun (WGS) entry which is preliminary data.</text>
</comment>
<name>A0A5C6P4Z2_9TELE</name>
<reference evidence="3 4" key="1">
    <citation type="submission" date="2019-04" db="EMBL/GenBank/DDBJ databases">
        <title>Chromosome genome assembly for Takifugu flavidus.</title>
        <authorList>
            <person name="Xiao S."/>
        </authorList>
    </citation>
    <scope>NUCLEOTIDE SEQUENCE [LARGE SCALE GENOMIC DNA]</scope>
    <source>
        <strain evidence="3">HTHZ2018</strain>
        <tissue evidence="3">Muscle</tissue>
    </source>
</reference>
<sequence>MDDGWWMDGWWMDDGWMDGALRDNRIELVHASWSELTISINDVTLSDEGMYTCSLFTMPVRTAKAYLTVLGVPEKPQINGLLNPALEGDHITLTCITQGSKPAADLRWFRNEKEIKDFLAKHRMFVYGLVGTVSAFVPDGG</sequence>
<dbReference type="PANTHER" id="PTHR45889">
    <property type="entry name" value="IG-LIKE DOMAIN-CONTAINING PROTEIN"/>
    <property type="match status" value="1"/>
</dbReference>
<evidence type="ECO:0000259" key="2">
    <source>
        <dbReference type="PROSITE" id="PS50835"/>
    </source>
</evidence>
<dbReference type="InterPro" id="IPR013162">
    <property type="entry name" value="CD80_C2-set"/>
</dbReference>
<keyword evidence="4" id="KW-1185">Reference proteome</keyword>
<protein>
    <submittedName>
        <fullName evidence="3">Cell adhesion molecule 2</fullName>
    </submittedName>
</protein>
<dbReference type="Proteomes" id="UP000324091">
    <property type="component" value="Chromosome 14"/>
</dbReference>
<evidence type="ECO:0000313" key="4">
    <source>
        <dbReference type="Proteomes" id="UP000324091"/>
    </source>
</evidence>
<dbReference type="InterPro" id="IPR013783">
    <property type="entry name" value="Ig-like_fold"/>
</dbReference>
<evidence type="ECO:0000313" key="3">
    <source>
        <dbReference type="EMBL" id="TWW74673.1"/>
    </source>
</evidence>
<accession>A0A5C6P4Z2</accession>
<dbReference type="InterPro" id="IPR036179">
    <property type="entry name" value="Ig-like_dom_sf"/>
</dbReference>
<dbReference type="PROSITE" id="PS50835">
    <property type="entry name" value="IG_LIKE"/>
    <property type="match status" value="1"/>
</dbReference>
<feature type="domain" description="Ig-like" evidence="2">
    <location>
        <begin position="76"/>
        <end position="141"/>
    </location>
</feature>
<dbReference type="EMBL" id="RHFK02000006">
    <property type="protein sequence ID" value="TWW74673.1"/>
    <property type="molecule type" value="Genomic_DNA"/>
</dbReference>
<dbReference type="InterPro" id="IPR007110">
    <property type="entry name" value="Ig-like_dom"/>
</dbReference>
<dbReference type="Gene3D" id="2.60.40.10">
    <property type="entry name" value="Immunoglobulins"/>
    <property type="match status" value="2"/>
</dbReference>
<dbReference type="AlphaFoldDB" id="A0A5C6P4Z2"/>
<gene>
    <name evidence="3" type="ORF">D4764_14G0006760</name>
</gene>
<proteinExistence type="predicted"/>
<keyword evidence="1" id="KW-1015">Disulfide bond</keyword>
<evidence type="ECO:0000256" key="1">
    <source>
        <dbReference type="ARBA" id="ARBA00023157"/>
    </source>
</evidence>
<organism evidence="3 4">
    <name type="scientific">Takifugu flavidus</name>
    <name type="common">sansaifugu</name>
    <dbReference type="NCBI Taxonomy" id="433684"/>
    <lineage>
        <taxon>Eukaryota</taxon>
        <taxon>Metazoa</taxon>
        <taxon>Chordata</taxon>
        <taxon>Craniata</taxon>
        <taxon>Vertebrata</taxon>
        <taxon>Euteleostomi</taxon>
        <taxon>Actinopterygii</taxon>
        <taxon>Neopterygii</taxon>
        <taxon>Teleostei</taxon>
        <taxon>Neoteleostei</taxon>
        <taxon>Acanthomorphata</taxon>
        <taxon>Eupercaria</taxon>
        <taxon>Tetraodontiformes</taxon>
        <taxon>Tetradontoidea</taxon>
        <taxon>Tetraodontidae</taxon>
        <taxon>Takifugu</taxon>
    </lineage>
</organism>
<dbReference type="Pfam" id="PF08205">
    <property type="entry name" value="C2-set_2"/>
    <property type="match status" value="1"/>
</dbReference>
<dbReference type="PANTHER" id="PTHR45889:SF1">
    <property type="entry name" value="CELL ADHESION MOLECULE 2"/>
    <property type="match status" value="1"/>
</dbReference>